<name>A0A6L3YDJ5_9HYPH</name>
<gene>
    <name evidence="2" type="ORF">F9L08_24440</name>
</gene>
<sequence>MRLWVISDLHLLKTKPLEFGSKLRIPKADICVLPGDICDDLEAGLQWVAAIIAEHMPVLFVPGNHDCFGRSLTGTVPEAQSIAAHCSGETHGRHPIHVLDNETLVIDGVRFIGSTLWSDFAILAPENADAETIEKCRNQALANMKGAMPEYQAVYVNEVFGNIIPKLMTPKDAYWLHLDSRRYLKEELSKPFDGTTVIVSHHAPHPGSISSFHGRNDLTPGFVSDLTDIIEGFKPGLWIHGHVHETFDYHVGDTRIYCHPKGTGNPNFSWQGGLIDIPSTSPAPTLRSAK</sequence>
<accession>A0A6L3YDJ5</accession>
<proteinExistence type="predicted"/>
<dbReference type="RefSeq" id="WP_151653557.1">
    <property type="nucleotide sequence ID" value="NZ_WBVX01000037.1"/>
</dbReference>
<dbReference type="InterPro" id="IPR004843">
    <property type="entry name" value="Calcineurin-like_PHP"/>
</dbReference>
<reference evidence="2 3" key="1">
    <citation type="submission" date="2019-09" db="EMBL/GenBank/DDBJ databases">
        <title>Taxonomic organization of the family Brucellaceae based on a phylogenomic approach.</title>
        <authorList>
            <person name="Leclercq S."/>
            <person name="Cloeckaert A."/>
            <person name="Zygmunt M.S."/>
        </authorList>
    </citation>
    <scope>NUCLEOTIDE SEQUENCE [LARGE SCALE GENOMIC DNA]</scope>
    <source>
        <strain evidence="2 3">WS1830</strain>
    </source>
</reference>
<dbReference type="Proteomes" id="UP000481643">
    <property type="component" value="Unassembled WGS sequence"/>
</dbReference>
<dbReference type="InterPro" id="IPR029052">
    <property type="entry name" value="Metallo-depent_PP-like"/>
</dbReference>
<dbReference type="AlphaFoldDB" id="A0A6L3YDJ5"/>
<protein>
    <recommendedName>
        <fullName evidence="1">Calcineurin-like phosphoesterase domain-containing protein</fullName>
    </recommendedName>
</protein>
<evidence type="ECO:0000313" key="2">
    <source>
        <dbReference type="EMBL" id="KAB2678074.1"/>
    </source>
</evidence>
<dbReference type="SUPFAM" id="SSF56300">
    <property type="entry name" value="Metallo-dependent phosphatases"/>
    <property type="match status" value="1"/>
</dbReference>
<dbReference type="PANTHER" id="PTHR37844:SF2">
    <property type="entry name" value="SER_THR PROTEIN PHOSPHATASE SUPERFAMILY (AFU_ORTHOLOGUE AFUA_1G14840)"/>
    <property type="match status" value="1"/>
</dbReference>
<comment type="caution">
    <text evidence="2">The sequence shown here is derived from an EMBL/GenBank/DDBJ whole genome shotgun (WGS) entry which is preliminary data.</text>
</comment>
<organism evidence="2 3">
    <name type="scientific">Brucella tritici</name>
    <dbReference type="NCBI Taxonomy" id="94626"/>
    <lineage>
        <taxon>Bacteria</taxon>
        <taxon>Pseudomonadati</taxon>
        <taxon>Pseudomonadota</taxon>
        <taxon>Alphaproteobacteria</taxon>
        <taxon>Hyphomicrobiales</taxon>
        <taxon>Brucellaceae</taxon>
        <taxon>Brucella/Ochrobactrum group</taxon>
        <taxon>Brucella</taxon>
    </lineage>
</organism>
<evidence type="ECO:0000313" key="3">
    <source>
        <dbReference type="Proteomes" id="UP000481643"/>
    </source>
</evidence>
<dbReference type="GO" id="GO:0016787">
    <property type="term" value="F:hydrolase activity"/>
    <property type="evidence" value="ECO:0007669"/>
    <property type="project" value="InterPro"/>
</dbReference>
<dbReference type="PANTHER" id="PTHR37844">
    <property type="entry name" value="SER/THR PROTEIN PHOSPHATASE SUPERFAMILY (AFU_ORTHOLOGUE AFUA_1G14840)"/>
    <property type="match status" value="1"/>
</dbReference>
<evidence type="ECO:0000259" key="1">
    <source>
        <dbReference type="Pfam" id="PF00149"/>
    </source>
</evidence>
<dbReference type="Pfam" id="PF00149">
    <property type="entry name" value="Metallophos"/>
    <property type="match status" value="1"/>
</dbReference>
<dbReference type="EMBL" id="WBVX01000037">
    <property type="protein sequence ID" value="KAB2678074.1"/>
    <property type="molecule type" value="Genomic_DNA"/>
</dbReference>
<dbReference type="Gene3D" id="3.60.21.10">
    <property type="match status" value="2"/>
</dbReference>
<feature type="domain" description="Calcineurin-like phosphoesterase" evidence="1">
    <location>
        <begin position="1"/>
        <end position="245"/>
    </location>
</feature>